<dbReference type="PANTHER" id="PTHR33420">
    <property type="entry name" value="FIMBRIAL SUBUNIT ELFA-RELATED"/>
    <property type="match status" value="1"/>
</dbReference>
<protein>
    <submittedName>
        <fullName evidence="8">Type 1 fimbrial protein</fullName>
    </submittedName>
</protein>
<evidence type="ECO:0000313" key="8">
    <source>
        <dbReference type="EMBL" id="MCS2163136.1"/>
    </source>
</evidence>
<comment type="similarity">
    <text evidence="2">Belongs to the fimbrial protein family.</text>
</comment>
<evidence type="ECO:0000259" key="7">
    <source>
        <dbReference type="Pfam" id="PF22003"/>
    </source>
</evidence>
<dbReference type="PROSITE" id="PS51257">
    <property type="entry name" value="PROKAR_LIPOPROTEIN"/>
    <property type="match status" value="1"/>
</dbReference>
<sequence>MKIIKFFIIMTFLSVACLYTHHASASCTTPDIPNQATMASISVSSTLPVGQVIPGSDHLFSVSGSCSSGHDNDVIIACYYGTGSQISGFPGVYDTGVPGIGITLINQQGQRVTGTGSGCDTRNTPLGYVSSDGSDSFNFTTTIALVKTSTNIGSGELLQSQTKFGIGVYGREGLGNPNNLSYAGNINFKAVTCSTDPKTLFINLGTPSADEFTGQGTTLASKEFGIHITCNDPVEIGAKLSSGNGYAIPELGVINLTQETGVASGVGVQFLHGDTPMLPNTYLSIGQVFDAGGSAFPNFNVRYYQTSSTITPGVANAVATLTISYR</sequence>
<keyword evidence="3 5" id="KW-0732">Signal</keyword>
<dbReference type="InterPro" id="IPR000259">
    <property type="entry name" value="Adhesion_dom_fimbrial"/>
</dbReference>
<comment type="caution">
    <text evidence="8">The sequence shown here is derived from an EMBL/GenBank/DDBJ whole genome shotgun (WGS) entry which is preliminary data.</text>
</comment>
<dbReference type="InterPro" id="IPR036937">
    <property type="entry name" value="Adhesion_dom_fimbrial_sf"/>
</dbReference>
<name>A0ABT2E634_9ENTR</name>
<dbReference type="InterPro" id="IPR008966">
    <property type="entry name" value="Adhesion_dom_sf"/>
</dbReference>
<gene>
    <name evidence="8" type="ORF">MUU47_18820</name>
</gene>
<dbReference type="Gene3D" id="2.60.40.3310">
    <property type="match status" value="1"/>
</dbReference>
<feature type="domain" description="Fimbrial-type adhesion" evidence="6">
    <location>
        <begin position="184"/>
        <end position="325"/>
    </location>
</feature>
<evidence type="ECO:0000259" key="6">
    <source>
        <dbReference type="Pfam" id="PF00419"/>
    </source>
</evidence>
<keyword evidence="4" id="KW-0281">Fimbrium</keyword>
<organism evidence="8 9">
    <name type="scientific">Scandinavium hiltneri</name>
    <dbReference type="NCBI Taxonomy" id="2926519"/>
    <lineage>
        <taxon>Bacteria</taxon>
        <taxon>Pseudomonadati</taxon>
        <taxon>Pseudomonadota</taxon>
        <taxon>Gammaproteobacteria</taxon>
        <taxon>Enterobacterales</taxon>
        <taxon>Enterobacteriaceae</taxon>
        <taxon>Scandinavium</taxon>
    </lineage>
</organism>
<dbReference type="InterPro" id="IPR050263">
    <property type="entry name" value="Bact_Fimbrial_Adh_Pro"/>
</dbReference>
<dbReference type="Proteomes" id="UP001205357">
    <property type="component" value="Unassembled WGS sequence"/>
</dbReference>
<dbReference type="PANTHER" id="PTHR33420:SF12">
    <property type="entry name" value="FIMBRIN-LIKE PROTEIN FIMI-RELATED"/>
    <property type="match status" value="1"/>
</dbReference>
<proteinExistence type="inferred from homology"/>
<reference evidence="8 9" key="1">
    <citation type="submission" date="2022-04" db="EMBL/GenBank/DDBJ databases">
        <title>Proposal of a three novel species of Scandinavium, Scandinavium hiltneri, Scandinavium manionii, Scandinavium tedordense.</title>
        <authorList>
            <person name="Maddock D.W."/>
            <person name="Brady C.L."/>
            <person name="Denman S."/>
            <person name="Arnold D."/>
        </authorList>
    </citation>
    <scope>NUCLEOTIDE SEQUENCE [LARGE SCALE GENOMIC DNA]</scope>
    <source>
        <strain evidence="8 9">H11S7</strain>
    </source>
</reference>
<dbReference type="Pfam" id="PF22003">
    <property type="entry name" value="MrkDrd"/>
    <property type="match status" value="1"/>
</dbReference>
<dbReference type="Gene3D" id="2.60.40.1090">
    <property type="entry name" value="Fimbrial-type adhesion domain"/>
    <property type="match status" value="1"/>
</dbReference>
<keyword evidence="9" id="KW-1185">Reference proteome</keyword>
<dbReference type="EMBL" id="JALIGE010000076">
    <property type="protein sequence ID" value="MCS2163136.1"/>
    <property type="molecule type" value="Genomic_DNA"/>
</dbReference>
<evidence type="ECO:0000313" key="9">
    <source>
        <dbReference type="Proteomes" id="UP001205357"/>
    </source>
</evidence>
<evidence type="ECO:0000256" key="2">
    <source>
        <dbReference type="ARBA" id="ARBA00006671"/>
    </source>
</evidence>
<evidence type="ECO:0000256" key="1">
    <source>
        <dbReference type="ARBA" id="ARBA00004561"/>
    </source>
</evidence>
<dbReference type="InterPro" id="IPR054160">
    <property type="entry name" value="MrkD_recept-bd"/>
</dbReference>
<evidence type="ECO:0000256" key="4">
    <source>
        <dbReference type="ARBA" id="ARBA00023263"/>
    </source>
</evidence>
<dbReference type="SUPFAM" id="SSF49401">
    <property type="entry name" value="Bacterial adhesins"/>
    <property type="match status" value="1"/>
</dbReference>
<dbReference type="Pfam" id="PF00419">
    <property type="entry name" value="Fimbrial"/>
    <property type="match status" value="1"/>
</dbReference>
<evidence type="ECO:0000256" key="5">
    <source>
        <dbReference type="SAM" id="SignalP"/>
    </source>
</evidence>
<feature type="domain" description="MrkD-like receptor binding" evidence="7">
    <location>
        <begin position="37"/>
        <end position="159"/>
    </location>
</feature>
<accession>A0ABT2E634</accession>
<dbReference type="RefSeq" id="WP_258989680.1">
    <property type="nucleotide sequence ID" value="NZ_JALIGE010000076.1"/>
</dbReference>
<feature type="signal peptide" evidence="5">
    <location>
        <begin position="1"/>
        <end position="25"/>
    </location>
</feature>
<feature type="chain" id="PRO_5046506651" evidence="5">
    <location>
        <begin position="26"/>
        <end position="326"/>
    </location>
</feature>
<evidence type="ECO:0000256" key="3">
    <source>
        <dbReference type="ARBA" id="ARBA00022729"/>
    </source>
</evidence>
<comment type="subcellular location">
    <subcellularLocation>
        <location evidence="1">Fimbrium</location>
    </subcellularLocation>
</comment>